<feature type="domain" description="Cation efflux protein transmembrane" evidence="8">
    <location>
        <begin position="16"/>
        <end position="209"/>
    </location>
</feature>
<comment type="caution">
    <text evidence="10">The sequence shown here is derived from an EMBL/GenBank/DDBJ whole genome shotgun (WGS) entry which is preliminary data.</text>
</comment>
<dbReference type="GO" id="GO:0015086">
    <property type="term" value="F:cadmium ion transmembrane transporter activity"/>
    <property type="evidence" value="ECO:0007669"/>
    <property type="project" value="TreeGrafter"/>
</dbReference>
<evidence type="ECO:0000256" key="7">
    <source>
        <dbReference type="SAM" id="Phobius"/>
    </source>
</evidence>
<evidence type="ECO:0000256" key="6">
    <source>
        <dbReference type="ARBA" id="ARBA00023136"/>
    </source>
</evidence>
<name>A0A9D1SQQ8_9CLOT</name>
<organism evidence="10 11">
    <name type="scientific">Candidatus Limenecus avicola</name>
    <dbReference type="NCBI Taxonomy" id="2840847"/>
    <lineage>
        <taxon>Bacteria</taxon>
        <taxon>Bacillati</taxon>
        <taxon>Bacillota</taxon>
        <taxon>Clostridia</taxon>
        <taxon>Eubacteriales</taxon>
        <taxon>Clostridiaceae</taxon>
        <taxon>Clostridiaceae incertae sedis</taxon>
        <taxon>Candidatus Limenecus</taxon>
    </lineage>
</organism>
<sequence>MIINAFFHNKKLAASLSVLSNFILIVLKLITGFVTGSVSIISEAIHSGSDFLASIIALFAVHKAEEPADKDHPFGHGKYEDAAGFAEGCLIILASLYIIYEAGLKLTGSSEPLSNSTAGIAVMLVSVITNIAVSSYLFKVAKNTDSIALHSDAQHLCTDIYSSLTVLVGLVIIKYTGHHVIDSLIAVIVAMIIMHTGYRICKETLNDLLDGSLPQNDIDLIQYTIQNNNHNENICKIKDIKTRKSGKNKDIVITLIVDGSMTVAQAHKLCDKLECEIENALGNTKIIIHVEPQAEHNLSCQNNDI</sequence>
<evidence type="ECO:0000256" key="5">
    <source>
        <dbReference type="ARBA" id="ARBA00022989"/>
    </source>
</evidence>
<dbReference type="InterPro" id="IPR002524">
    <property type="entry name" value="Cation_efflux"/>
</dbReference>
<keyword evidence="6 7" id="KW-0472">Membrane</keyword>
<evidence type="ECO:0000256" key="1">
    <source>
        <dbReference type="ARBA" id="ARBA00004141"/>
    </source>
</evidence>
<dbReference type="InterPro" id="IPR058533">
    <property type="entry name" value="Cation_efflux_TM"/>
</dbReference>
<keyword evidence="5 7" id="KW-1133">Transmembrane helix</keyword>
<dbReference type="GO" id="GO:0006882">
    <property type="term" value="P:intracellular zinc ion homeostasis"/>
    <property type="evidence" value="ECO:0007669"/>
    <property type="project" value="TreeGrafter"/>
</dbReference>
<evidence type="ECO:0000256" key="3">
    <source>
        <dbReference type="ARBA" id="ARBA00022448"/>
    </source>
</evidence>
<dbReference type="GO" id="GO:0005886">
    <property type="term" value="C:plasma membrane"/>
    <property type="evidence" value="ECO:0007669"/>
    <property type="project" value="TreeGrafter"/>
</dbReference>
<dbReference type="PANTHER" id="PTHR43840:SF15">
    <property type="entry name" value="MITOCHONDRIAL METAL TRANSPORTER 1-RELATED"/>
    <property type="match status" value="1"/>
</dbReference>
<keyword evidence="3" id="KW-0813">Transport</keyword>
<dbReference type="Pfam" id="PF01545">
    <property type="entry name" value="Cation_efflux"/>
    <property type="match status" value="1"/>
</dbReference>
<dbReference type="AlphaFoldDB" id="A0A9D1SQQ8"/>
<evidence type="ECO:0000259" key="9">
    <source>
        <dbReference type="Pfam" id="PF16916"/>
    </source>
</evidence>
<dbReference type="SUPFAM" id="SSF160240">
    <property type="entry name" value="Cation efflux protein cytoplasmic domain-like"/>
    <property type="match status" value="1"/>
</dbReference>
<feature type="transmembrane region" description="Helical" evidence="7">
    <location>
        <begin position="12"/>
        <end position="34"/>
    </location>
</feature>
<reference evidence="10" key="2">
    <citation type="journal article" date="2021" name="PeerJ">
        <title>Extensive microbial diversity within the chicken gut microbiome revealed by metagenomics and culture.</title>
        <authorList>
            <person name="Gilroy R."/>
            <person name="Ravi A."/>
            <person name="Getino M."/>
            <person name="Pursley I."/>
            <person name="Horton D.L."/>
            <person name="Alikhan N.F."/>
            <person name="Baker D."/>
            <person name="Gharbi K."/>
            <person name="Hall N."/>
            <person name="Watson M."/>
            <person name="Adriaenssens E.M."/>
            <person name="Foster-Nyarko E."/>
            <person name="Jarju S."/>
            <person name="Secka A."/>
            <person name="Antonio M."/>
            <person name="Oren A."/>
            <person name="Chaudhuri R.R."/>
            <person name="La Ragione R."/>
            <person name="Hildebrand F."/>
            <person name="Pallen M.J."/>
        </authorList>
    </citation>
    <scope>NUCLEOTIDE SEQUENCE</scope>
    <source>
        <strain evidence="10">CHK154-7741</strain>
    </source>
</reference>
<dbReference type="GO" id="GO:0015093">
    <property type="term" value="F:ferrous iron transmembrane transporter activity"/>
    <property type="evidence" value="ECO:0007669"/>
    <property type="project" value="TreeGrafter"/>
</dbReference>
<dbReference type="Pfam" id="PF16916">
    <property type="entry name" value="ZT_dimer"/>
    <property type="match status" value="1"/>
</dbReference>
<dbReference type="SUPFAM" id="SSF161111">
    <property type="entry name" value="Cation efflux protein transmembrane domain-like"/>
    <property type="match status" value="1"/>
</dbReference>
<feature type="domain" description="Cation efflux protein cytoplasmic" evidence="9">
    <location>
        <begin position="230"/>
        <end position="292"/>
    </location>
</feature>
<keyword evidence="4 7" id="KW-0812">Transmembrane</keyword>
<evidence type="ECO:0000259" key="8">
    <source>
        <dbReference type="Pfam" id="PF01545"/>
    </source>
</evidence>
<dbReference type="PANTHER" id="PTHR43840">
    <property type="entry name" value="MITOCHONDRIAL METAL TRANSPORTER 1-RELATED"/>
    <property type="match status" value="1"/>
</dbReference>
<evidence type="ECO:0000313" key="10">
    <source>
        <dbReference type="EMBL" id="HIU92288.1"/>
    </source>
</evidence>
<dbReference type="Gene3D" id="1.20.1510.10">
    <property type="entry name" value="Cation efflux protein transmembrane domain"/>
    <property type="match status" value="1"/>
</dbReference>
<dbReference type="InterPro" id="IPR027470">
    <property type="entry name" value="Cation_efflux_CTD"/>
</dbReference>
<evidence type="ECO:0000256" key="2">
    <source>
        <dbReference type="ARBA" id="ARBA00008114"/>
    </source>
</evidence>
<gene>
    <name evidence="10" type="ORF">IAD26_04035</name>
</gene>
<dbReference type="EMBL" id="DVOD01000030">
    <property type="protein sequence ID" value="HIU92288.1"/>
    <property type="molecule type" value="Genomic_DNA"/>
</dbReference>
<protein>
    <submittedName>
        <fullName evidence="10">Cation transporter</fullName>
    </submittedName>
</protein>
<evidence type="ECO:0000256" key="4">
    <source>
        <dbReference type="ARBA" id="ARBA00022692"/>
    </source>
</evidence>
<comment type="similarity">
    <text evidence="2">Belongs to the cation diffusion facilitator (CDF) transporter (TC 2.A.4) family.</text>
</comment>
<feature type="transmembrane region" description="Helical" evidence="7">
    <location>
        <begin position="82"/>
        <end position="100"/>
    </location>
</feature>
<dbReference type="InterPro" id="IPR050291">
    <property type="entry name" value="CDF_Transporter"/>
</dbReference>
<dbReference type="InterPro" id="IPR036837">
    <property type="entry name" value="Cation_efflux_CTD_sf"/>
</dbReference>
<feature type="transmembrane region" description="Helical" evidence="7">
    <location>
        <begin position="40"/>
        <end position="61"/>
    </location>
</feature>
<comment type="subcellular location">
    <subcellularLocation>
        <location evidence="1">Membrane</location>
        <topology evidence="1">Multi-pass membrane protein</topology>
    </subcellularLocation>
</comment>
<dbReference type="GO" id="GO:0015341">
    <property type="term" value="F:zinc efflux antiporter activity"/>
    <property type="evidence" value="ECO:0007669"/>
    <property type="project" value="TreeGrafter"/>
</dbReference>
<feature type="transmembrane region" description="Helical" evidence="7">
    <location>
        <begin position="120"/>
        <end position="138"/>
    </location>
</feature>
<reference evidence="10" key="1">
    <citation type="submission" date="2020-10" db="EMBL/GenBank/DDBJ databases">
        <authorList>
            <person name="Gilroy R."/>
        </authorList>
    </citation>
    <scope>NUCLEOTIDE SEQUENCE</scope>
    <source>
        <strain evidence="10">CHK154-7741</strain>
    </source>
</reference>
<proteinExistence type="inferred from homology"/>
<evidence type="ECO:0000313" key="11">
    <source>
        <dbReference type="Proteomes" id="UP000886748"/>
    </source>
</evidence>
<dbReference type="Proteomes" id="UP000886748">
    <property type="component" value="Unassembled WGS sequence"/>
</dbReference>
<dbReference type="Gene3D" id="3.30.70.1350">
    <property type="entry name" value="Cation efflux protein, cytoplasmic domain"/>
    <property type="match status" value="1"/>
</dbReference>
<dbReference type="InterPro" id="IPR027469">
    <property type="entry name" value="Cation_efflux_TMD_sf"/>
</dbReference>
<dbReference type="NCBIfam" id="TIGR01297">
    <property type="entry name" value="CDF"/>
    <property type="match status" value="1"/>
</dbReference>
<accession>A0A9D1SQQ8</accession>